<dbReference type="AlphaFoldDB" id="A0A2N1NAS8"/>
<gene>
    <name evidence="1" type="ORF">RhiirC2_778988</name>
</gene>
<dbReference type="VEuPathDB" id="FungiDB:RhiirFUN_012966"/>
<sequence>MQPNPYRIFWDLEMLTEKLTPEEKTKLTHTERLQMHRPCGYCYIVVRMDSSLNYEIVSHDLYRSPDILERFVTKIEEELLTIQEDLSASAEMIMAPEDLKAYNEATECWICKGPFLKLASEISVTKNTGTCIGAGFFEIYFEETFWFLITQISVSKNTGTCIGAGSFKIYFEETRIQFLRTQISVSKNLKHY</sequence>
<dbReference type="EMBL" id="LLXL01000559">
    <property type="protein sequence ID" value="PKK70992.1"/>
    <property type="molecule type" value="Genomic_DNA"/>
</dbReference>
<evidence type="ECO:0000313" key="2">
    <source>
        <dbReference type="Proteomes" id="UP000233469"/>
    </source>
</evidence>
<evidence type="ECO:0000313" key="1">
    <source>
        <dbReference type="EMBL" id="PKK70992.1"/>
    </source>
</evidence>
<comment type="caution">
    <text evidence="1">The sequence shown here is derived from an EMBL/GenBank/DDBJ whole genome shotgun (WGS) entry which is preliminary data.</text>
</comment>
<dbReference type="Proteomes" id="UP000233469">
    <property type="component" value="Unassembled WGS sequence"/>
</dbReference>
<organism evidence="1 2">
    <name type="scientific">Rhizophagus irregularis</name>
    <dbReference type="NCBI Taxonomy" id="588596"/>
    <lineage>
        <taxon>Eukaryota</taxon>
        <taxon>Fungi</taxon>
        <taxon>Fungi incertae sedis</taxon>
        <taxon>Mucoromycota</taxon>
        <taxon>Glomeromycotina</taxon>
        <taxon>Glomeromycetes</taxon>
        <taxon>Glomerales</taxon>
        <taxon>Glomeraceae</taxon>
        <taxon>Rhizophagus</taxon>
    </lineage>
</organism>
<name>A0A2N1NAS8_9GLOM</name>
<reference evidence="1 2" key="2">
    <citation type="submission" date="2017-10" db="EMBL/GenBank/DDBJ databases">
        <title>Extensive intraspecific genome diversity in a model arbuscular mycorrhizal fungus.</title>
        <authorList>
            <person name="Chen E.C.H."/>
            <person name="Morin E."/>
            <person name="Baudet D."/>
            <person name="Noel J."/>
            <person name="Ndikumana S."/>
            <person name="Charron P."/>
            <person name="St-Onge C."/>
            <person name="Giorgi J."/>
            <person name="Grigoriev I.V."/>
            <person name="Roux C."/>
            <person name="Martin F.M."/>
            <person name="Corradi N."/>
        </authorList>
    </citation>
    <scope>NUCLEOTIDE SEQUENCE [LARGE SCALE GENOMIC DNA]</scope>
    <source>
        <strain evidence="1 2">C2</strain>
    </source>
</reference>
<proteinExistence type="predicted"/>
<protein>
    <submittedName>
        <fullName evidence="1">Uncharacterized protein</fullName>
    </submittedName>
</protein>
<reference evidence="1 2" key="1">
    <citation type="submission" date="2016-04" db="EMBL/GenBank/DDBJ databases">
        <title>Genome analyses suggest a sexual origin of heterokaryosis in a supposedly ancient asexual fungus.</title>
        <authorList>
            <person name="Ropars J."/>
            <person name="Sedzielewska K."/>
            <person name="Noel J."/>
            <person name="Charron P."/>
            <person name="Farinelli L."/>
            <person name="Marton T."/>
            <person name="Kruger M."/>
            <person name="Pelin A."/>
            <person name="Brachmann A."/>
            <person name="Corradi N."/>
        </authorList>
    </citation>
    <scope>NUCLEOTIDE SEQUENCE [LARGE SCALE GENOMIC DNA]</scope>
    <source>
        <strain evidence="1 2">C2</strain>
    </source>
</reference>
<accession>A0A2N1NAS8</accession>